<protein>
    <submittedName>
        <fullName evidence="2">Uncharacterized protein</fullName>
    </submittedName>
</protein>
<feature type="compositionally biased region" description="Polar residues" evidence="1">
    <location>
        <begin position="137"/>
        <end position="146"/>
    </location>
</feature>
<gene>
    <name evidence="2" type="ORF">AZE42_09554</name>
</gene>
<evidence type="ECO:0000313" key="3">
    <source>
        <dbReference type="Proteomes" id="UP000183567"/>
    </source>
</evidence>
<organism evidence="2 3">
    <name type="scientific">Rhizopogon vesiculosus</name>
    <dbReference type="NCBI Taxonomy" id="180088"/>
    <lineage>
        <taxon>Eukaryota</taxon>
        <taxon>Fungi</taxon>
        <taxon>Dikarya</taxon>
        <taxon>Basidiomycota</taxon>
        <taxon>Agaricomycotina</taxon>
        <taxon>Agaricomycetes</taxon>
        <taxon>Agaricomycetidae</taxon>
        <taxon>Boletales</taxon>
        <taxon>Suillineae</taxon>
        <taxon>Rhizopogonaceae</taxon>
        <taxon>Rhizopogon</taxon>
    </lineage>
</organism>
<keyword evidence="3" id="KW-1185">Reference proteome</keyword>
<feature type="compositionally biased region" description="Low complexity" evidence="1">
    <location>
        <begin position="1"/>
        <end position="22"/>
    </location>
</feature>
<feature type="compositionally biased region" description="Polar residues" evidence="1">
    <location>
        <begin position="197"/>
        <end position="216"/>
    </location>
</feature>
<reference evidence="2 3" key="1">
    <citation type="submission" date="2016-03" db="EMBL/GenBank/DDBJ databases">
        <title>Comparative genomics of the ectomycorrhizal sister species Rhizopogon vinicolor and Rhizopogon vesiculosus (Basidiomycota: Boletales) reveals a divergence of the mating type B locus.</title>
        <authorList>
            <person name="Mujic A.B."/>
            <person name="Kuo A."/>
            <person name="Tritt A."/>
            <person name="Lipzen A."/>
            <person name="Chen C."/>
            <person name="Johnson J."/>
            <person name="Sharma A."/>
            <person name="Barry K."/>
            <person name="Grigoriev I.V."/>
            <person name="Spatafora J.W."/>
        </authorList>
    </citation>
    <scope>NUCLEOTIDE SEQUENCE [LARGE SCALE GENOMIC DNA]</scope>
    <source>
        <strain evidence="2 3">AM-OR11-056</strain>
    </source>
</reference>
<dbReference type="Proteomes" id="UP000183567">
    <property type="component" value="Unassembled WGS sequence"/>
</dbReference>
<evidence type="ECO:0000313" key="2">
    <source>
        <dbReference type="EMBL" id="OJA21670.1"/>
    </source>
</evidence>
<sequence>MQLSESRSTPPSTSSSQPVVEQRAGLINDRCMSHHSTRQRRDEESLRSTSQAFLECLDRHDHPERLDSAYRRIIRICIAEILANYQSEAATNGGPWKYNNTDLQTASGLVVKPQTPVPLDGAMNSSSTDFSLPPQPSVLQHSQGQVPGQGYGHLSQESVGVTSIQSEETDPALGQLFPDFLLFGTAGSVGYELGAQPSYSSAPQHGTRAEGQSLSGPSADHHQELHLPVAQGGQERVKCTWPGCSKSVGKDSYNRHGVLAHIYEEEPRTYLSRSTIRK</sequence>
<dbReference type="AlphaFoldDB" id="A0A1J8QJ31"/>
<comment type="caution">
    <text evidence="2">The sequence shown here is derived from an EMBL/GenBank/DDBJ whole genome shotgun (WGS) entry which is preliminary data.</text>
</comment>
<dbReference type="EMBL" id="LVVM01000041">
    <property type="protein sequence ID" value="OJA21670.1"/>
    <property type="molecule type" value="Genomic_DNA"/>
</dbReference>
<evidence type="ECO:0000256" key="1">
    <source>
        <dbReference type="SAM" id="MobiDB-lite"/>
    </source>
</evidence>
<dbReference type="OrthoDB" id="6077919at2759"/>
<proteinExistence type="predicted"/>
<accession>A0A1J8QJ31</accession>
<feature type="region of interest" description="Disordered" evidence="1">
    <location>
        <begin position="196"/>
        <end position="220"/>
    </location>
</feature>
<feature type="region of interest" description="Disordered" evidence="1">
    <location>
        <begin position="1"/>
        <end position="47"/>
    </location>
</feature>
<name>A0A1J8QJ31_9AGAM</name>
<feature type="region of interest" description="Disordered" evidence="1">
    <location>
        <begin position="126"/>
        <end position="148"/>
    </location>
</feature>